<dbReference type="SUPFAM" id="SSF53720">
    <property type="entry name" value="ALDH-like"/>
    <property type="match status" value="1"/>
</dbReference>
<dbReference type="PANTHER" id="PTHR43353">
    <property type="entry name" value="SUCCINATE-SEMIALDEHYDE DEHYDROGENASE, MITOCHONDRIAL"/>
    <property type="match status" value="1"/>
</dbReference>
<sequence length="496" mass="52934">MTGTQQHATARGDLLAHTPKDLFIDGEWVPATGGATFEVRDPASGELLCEVADASPSDGTAALDAAVAAQASWAAHPPRERGEILRRAFEELMRRQDELAVLMTRENGKPLADARGEIAYAAEFFRWFSEEAVRIDGGYQVAPNGASRFLVMRQPVGPCLFVTPWNFPMAMGTRKIGPAIAAGCTMVIKPAHQTPLSMLALAGILKDAGLPPGVLNVVPATDAGGVVEPLIRDPRARKISFTGSTAVGRRLIEQSAQQVLRVSMELGGNAPFVVFDDADLDAAVDGAMTAKMRNMGEACTAANRIYAQRGVAEEFGRRLAERMSALRLGPGVEDSTQVGPLIDARAQEKVRTLVRDAVDRGARVVVGGDVPTDERLRGGHFFTPTVLQDVPWEARMSSEEIFGPVAPISAFDTEEEALSAANNTEYGLVSYVYTRDLARGLRMAEGLETGMVGLNQGLVSNPAAPFGGIKHSGVGREGGHTGIDEFLETKLVNIGF</sequence>
<comment type="caution">
    <text evidence="5">The sequence shown here is derived from an EMBL/GenBank/DDBJ whole genome shotgun (WGS) entry which is preliminary data.</text>
</comment>
<dbReference type="EMBL" id="AUBJ02000001">
    <property type="protein sequence ID" value="MCP2329977.1"/>
    <property type="molecule type" value="Genomic_DNA"/>
</dbReference>
<evidence type="ECO:0000313" key="6">
    <source>
        <dbReference type="Proteomes" id="UP000791080"/>
    </source>
</evidence>
<dbReference type="InterPro" id="IPR016162">
    <property type="entry name" value="Ald_DH_N"/>
</dbReference>
<dbReference type="PANTHER" id="PTHR43353:SF5">
    <property type="entry name" value="SUCCINATE-SEMIALDEHYDE DEHYDROGENASE, MITOCHONDRIAL"/>
    <property type="match status" value="1"/>
</dbReference>
<dbReference type="InterPro" id="IPR029510">
    <property type="entry name" value="Ald_DH_CS_GLU"/>
</dbReference>
<feature type="domain" description="Aldehyde dehydrogenase" evidence="4">
    <location>
        <begin position="28"/>
        <end position="492"/>
    </location>
</feature>
<evidence type="ECO:0000256" key="3">
    <source>
        <dbReference type="RuleBase" id="RU003345"/>
    </source>
</evidence>
<dbReference type="RefSeq" id="WP_026418793.1">
    <property type="nucleotide sequence ID" value="NZ_AUBJ02000001.1"/>
</dbReference>
<evidence type="ECO:0000256" key="2">
    <source>
        <dbReference type="PROSITE-ProRule" id="PRU10007"/>
    </source>
</evidence>
<reference evidence="5 6" key="1">
    <citation type="submission" date="2022-06" db="EMBL/GenBank/DDBJ databases">
        <title>Genomic Encyclopedia of Type Strains, Phase I: the one thousand microbial genomes (KMG-I) project.</title>
        <authorList>
            <person name="Kyrpides N."/>
        </authorList>
    </citation>
    <scope>NUCLEOTIDE SEQUENCE [LARGE SCALE GENOMIC DNA]</scope>
    <source>
        <strain evidence="5 6">DSM 43889</strain>
    </source>
</reference>
<gene>
    <name evidence="5" type="ORF">G443_000247</name>
</gene>
<dbReference type="Pfam" id="PF00171">
    <property type="entry name" value="Aldedh"/>
    <property type="match status" value="1"/>
</dbReference>
<evidence type="ECO:0000313" key="5">
    <source>
        <dbReference type="EMBL" id="MCP2329977.1"/>
    </source>
</evidence>
<dbReference type="CDD" id="cd07103">
    <property type="entry name" value="ALDH_F5_SSADH_GabD"/>
    <property type="match status" value="1"/>
</dbReference>
<dbReference type="PROSITE" id="PS00687">
    <property type="entry name" value="ALDEHYDE_DEHYDR_GLU"/>
    <property type="match status" value="1"/>
</dbReference>
<dbReference type="InterPro" id="IPR050740">
    <property type="entry name" value="Aldehyde_DH_Superfamily"/>
</dbReference>
<keyword evidence="1 3" id="KW-0560">Oxidoreductase</keyword>
<dbReference type="InterPro" id="IPR015590">
    <property type="entry name" value="Aldehyde_DH_dom"/>
</dbReference>
<keyword evidence="6" id="KW-1185">Reference proteome</keyword>
<evidence type="ECO:0000256" key="1">
    <source>
        <dbReference type="ARBA" id="ARBA00023002"/>
    </source>
</evidence>
<evidence type="ECO:0000259" key="4">
    <source>
        <dbReference type="Pfam" id="PF00171"/>
    </source>
</evidence>
<dbReference type="InterPro" id="IPR016163">
    <property type="entry name" value="Ald_DH_C"/>
</dbReference>
<protein>
    <submittedName>
        <fullName evidence="5">Succinate semialdehyde dehydrogenase</fullName>
    </submittedName>
</protein>
<dbReference type="InterPro" id="IPR016161">
    <property type="entry name" value="Ald_DH/histidinol_DH"/>
</dbReference>
<comment type="similarity">
    <text evidence="3">Belongs to the aldehyde dehydrogenase family.</text>
</comment>
<organism evidence="5 6">
    <name type="scientific">Actinoalloteichus caeruleus DSM 43889</name>
    <dbReference type="NCBI Taxonomy" id="1120930"/>
    <lineage>
        <taxon>Bacteria</taxon>
        <taxon>Bacillati</taxon>
        <taxon>Actinomycetota</taxon>
        <taxon>Actinomycetes</taxon>
        <taxon>Pseudonocardiales</taxon>
        <taxon>Pseudonocardiaceae</taxon>
        <taxon>Actinoalloteichus</taxon>
        <taxon>Actinoalloteichus cyanogriseus</taxon>
    </lineage>
</organism>
<dbReference type="Gene3D" id="3.40.309.10">
    <property type="entry name" value="Aldehyde Dehydrogenase, Chain A, domain 2"/>
    <property type="match status" value="1"/>
</dbReference>
<accession>A0ABT1JBV1</accession>
<dbReference type="Proteomes" id="UP000791080">
    <property type="component" value="Unassembled WGS sequence"/>
</dbReference>
<proteinExistence type="inferred from homology"/>
<name>A0ABT1JBV1_ACTCY</name>
<feature type="active site" evidence="2">
    <location>
        <position position="265"/>
    </location>
</feature>
<dbReference type="Gene3D" id="3.40.605.10">
    <property type="entry name" value="Aldehyde Dehydrogenase, Chain A, domain 1"/>
    <property type="match status" value="1"/>
</dbReference>